<dbReference type="UniPathway" id="UPA00219"/>
<dbReference type="GO" id="GO:0005737">
    <property type="term" value="C:cytoplasm"/>
    <property type="evidence" value="ECO:0007669"/>
    <property type="project" value="UniProtKB-SubCell"/>
</dbReference>
<sequence length="454" mass="48337">MTWADFANKKVGLLGAGIENIALIPHLLKAGARVTVCNQVETAATDQLKDQGVELAVGEDYLNNLGQFDYVFRIAGMPTAAVDEALKGLDKKPAVTSPTDLFLALRPCHLIGVTGTKGKGTTSTFIGCILEAAGKKVFVVGNIGRAMFEIYNELTPESYVVVELSSFQLEDVTNSPEIAVVLPVTEDHLQPVSTVNPNFHPTVLHYQAAKANITAFQNPTDLLVYAADSKTAAEIARDSSARQISVGTKLADLIVSPTGEIRADEKVLLNLKQMGLSGDHIFLNATIAVAVAREIGCDSAEIEQGLRNFQPLPHRMETFATRDGVTFVDDSYATNPTATMAALTAFTQPIILILGGASIGADFKELAEAVTNSSVKTIVLIGQEAARLRENLQAAGFGGNVTDATLIDDAVEKAIQASSSGDVVLLSPACKSFDMFKNASDRGEQFKRAVSKHD</sequence>
<comment type="subcellular location">
    <subcellularLocation>
        <location evidence="1 9 10">Cytoplasm</location>
    </subcellularLocation>
</comment>
<comment type="pathway">
    <text evidence="2 9 10">Cell wall biogenesis; peptidoglycan biosynthesis.</text>
</comment>
<keyword evidence="6 9" id="KW-0547">Nucleotide-binding</keyword>
<evidence type="ECO:0000256" key="2">
    <source>
        <dbReference type="ARBA" id="ARBA00004752"/>
    </source>
</evidence>
<dbReference type="Pfam" id="PF08245">
    <property type="entry name" value="Mur_ligase_M"/>
    <property type="match status" value="1"/>
</dbReference>
<evidence type="ECO:0000313" key="13">
    <source>
        <dbReference type="EMBL" id="OGD64752.1"/>
    </source>
</evidence>
<dbReference type="SUPFAM" id="SSF53623">
    <property type="entry name" value="MurD-like peptide ligases, catalytic domain"/>
    <property type="match status" value="1"/>
</dbReference>
<evidence type="ECO:0000313" key="14">
    <source>
        <dbReference type="Proteomes" id="UP000177481"/>
    </source>
</evidence>
<proteinExistence type="inferred from homology"/>
<dbReference type="PROSITE" id="PS01011">
    <property type="entry name" value="FOLYLPOLYGLU_SYNT_1"/>
    <property type="match status" value="1"/>
</dbReference>
<evidence type="ECO:0000256" key="4">
    <source>
        <dbReference type="ARBA" id="ARBA00022598"/>
    </source>
</evidence>
<dbReference type="Proteomes" id="UP000177481">
    <property type="component" value="Unassembled WGS sequence"/>
</dbReference>
<dbReference type="EC" id="6.3.2.9" evidence="9 10"/>
<feature type="domain" description="Mur ligase C-terminal" evidence="11">
    <location>
        <begin position="314"/>
        <end position="430"/>
    </location>
</feature>
<keyword evidence="4 9" id="KW-0436">Ligase</keyword>
<evidence type="ECO:0000256" key="6">
    <source>
        <dbReference type="ARBA" id="ARBA00022741"/>
    </source>
</evidence>
<dbReference type="InterPro" id="IPR004101">
    <property type="entry name" value="Mur_ligase_C"/>
</dbReference>
<dbReference type="Pfam" id="PF02875">
    <property type="entry name" value="Mur_ligase_C"/>
    <property type="match status" value="1"/>
</dbReference>
<evidence type="ECO:0000256" key="3">
    <source>
        <dbReference type="ARBA" id="ARBA00022490"/>
    </source>
</evidence>
<dbReference type="HAMAP" id="MF_00639">
    <property type="entry name" value="MurD"/>
    <property type="match status" value="1"/>
</dbReference>
<dbReference type="GO" id="GO:0071555">
    <property type="term" value="P:cell wall organization"/>
    <property type="evidence" value="ECO:0007669"/>
    <property type="project" value="UniProtKB-KW"/>
</dbReference>
<dbReference type="GO" id="GO:0008360">
    <property type="term" value="P:regulation of cell shape"/>
    <property type="evidence" value="ECO:0007669"/>
    <property type="project" value="UniProtKB-KW"/>
</dbReference>
<comment type="catalytic activity">
    <reaction evidence="9 10">
        <text>UDP-N-acetyl-alpha-D-muramoyl-L-alanine + D-glutamate + ATP = UDP-N-acetyl-alpha-D-muramoyl-L-alanyl-D-glutamate + ADP + phosphate + H(+)</text>
        <dbReference type="Rhea" id="RHEA:16429"/>
        <dbReference type="ChEBI" id="CHEBI:15378"/>
        <dbReference type="ChEBI" id="CHEBI:29986"/>
        <dbReference type="ChEBI" id="CHEBI:30616"/>
        <dbReference type="ChEBI" id="CHEBI:43474"/>
        <dbReference type="ChEBI" id="CHEBI:83898"/>
        <dbReference type="ChEBI" id="CHEBI:83900"/>
        <dbReference type="ChEBI" id="CHEBI:456216"/>
        <dbReference type="EC" id="6.3.2.9"/>
    </reaction>
</comment>
<dbReference type="PANTHER" id="PTHR43692:SF1">
    <property type="entry name" value="UDP-N-ACETYLMURAMOYLALANINE--D-GLUTAMATE LIGASE"/>
    <property type="match status" value="1"/>
</dbReference>
<evidence type="ECO:0000256" key="9">
    <source>
        <dbReference type="HAMAP-Rule" id="MF_00639"/>
    </source>
</evidence>
<feature type="domain" description="Mur ligase central" evidence="12">
    <location>
        <begin position="113"/>
        <end position="292"/>
    </location>
</feature>
<dbReference type="Gene3D" id="3.90.190.20">
    <property type="entry name" value="Mur ligase, C-terminal domain"/>
    <property type="match status" value="1"/>
</dbReference>
<name>A0A1F5EBF9_9BACT</name>
<keyword evidence="9 10" id="KW-0961">Cell wall biogenesis/degradation</keyword>
<dbReference type="InterPro" id="IPR013221">
    <property type="entry name" value="Mur_ligase_cen"/>
</dbReference>
<reference evidence="13 14" key="1">
    <citation type="journal article" date="2016" name="Nat. Commun.">
        <title>Thousands of microbial genomes shed light on interconnected biogeochemical processes in an aquifer system.</title>
        <authorList>
            <person name="Anantharaman K."/>
            <person name="Brown C.T."/>
            <person name="Hug L.A."/>
            <person name="Sharon I."/>
            <person name="Castelle C.J."/>
            <person name="Probst A.J."/>
            <person name="Thomas B.C."/>
            <person name="Singh A."/>
            <person name="Wilkins M.J."/>
            <person name="Karaoz U."/>
            <person name="Brodie E.L."/>
            <person name="Williams K.H."/>
            <person name="Hubbard S.S."/>
            <person name="Banfield J.F."/>
        </authorList>
    </citation>
    <scope>NUCLEOTIDE SEQUENCE [LARGE SCALE GENOMIC DNA]</scope>
</reference>
<dbReference type="GO" id="GO:0009252">
    <property type="term" value="P:peptidoglycan biosynthetic process"/>
    <property type="evidence" value="ECO:0007669"/>
    <property type="project" value="UniProtKB-UniRule"/>
</dbReference>
<dbReference type="InterPro" id="IPR005762">
    <property type="entry name" value="MurD"/>
</dbReference>
<evidence type="ECO:0000256" key="10">
    <source>
        <dbReference type="RuleBase" id="RU003664"/>
    </source>
</evidence>
<dbReference type="InterPro" id="IPR018109">
    <property type="entry name" value="Folylpolyglutamate_synth_CS"/>
</dbReference>
<dbReference type="GO" id="GO:0005524">
    <property type="term" value="F:ATP binding"/>
    <property type="evidence" value="ECO:0007669"/>
    <property type="project" value="UniProtKB-UniRule"/>
</dbReference>
<dbReference type="GO" id="GO:0051301">
    <property type="term" value="P:cell division"/>
    <property type="evidence" value="ECO:0007669"/>
    <property type="project" value="UniProtKB-KW"/>
</dbReference>
<keyword evidence="8 9" id="KW-0131">Cell cycle</keyword>
<evidence type="ECO:0000256" key="5">
    <source>
        <dbReference type="ARBA" id="ARBA00022618"/>
    </source>
</evidence>
<dbReference type="PANTHER" id="PTHR43692">
    <property type="entry name" value="UDP-N-ACETYLMURAMOYLALANINE--D-GLUTAMATE LIGASE"/>
    <property type="match status" value="1"/>
</dbReference>
<dbReference type="InterPro" id="IPR036291">
    <property type="entry name" value="NAD(P)-bd_dom_sf"/>
</dbReference>
<keyword evidence="7 9" id="KW-0067">ATP-binding</keyword>
<dbReference type="Gene3D" id="3.40.1190.10">
    <property type="entry name" value="Mur-like, catalytic domain"/>
    <property type="match status" value="1"/>
</dbReference>
<feature type="binding site" evidence="9">
    <location>
        <begin position="115"/>
        <end position="121"/>
    </location>
    <ligand>
        <name>ATP</name>
        <dbReference type="ChEBI" id="CHEBI:30616"/>
    </ligand>
</feature>
<dbReference type="Gene3D" id="3.40.50.720">
    <property type="entry name" value="NAD(P)-binding Rossmann-like Domain"/>
    <property type="match status" value="1"/>
</dbReference>
<dbReference type="InterPro" id="IPR036615">
    <property type="entry name" value="Mur_ligase_C_dom_sf"/>
</dbReference>
<dbReference type="NCBIfam" id="TIGR01087">
    <property type="entry name" value="murD"/>
    <property type="match status" value="1"/>
</dbReference>
<evidence type="ECO:0000256" key="8">
    <source>
        <dbReference type="ARBA" id="ARBA00023306"/>
    </source>
</evidence>
<dbReference type="GO" id="GO:0008764">
    <property type="term" value="F:UDP-N-acetylmuramoylalanine-D-glutamate ligase activity"/>
    <property type="evidence" value="ECO:0007669"/>
    <property type="project" value="UniProtKB-UniRule"/>
</dbReference>
<accession>A0A1F5EBF9</accession>
<evidence type="ECO:0000259" key="11">
    <source>
        <dbReference type="Pfam" id="PF02875"/>
    </source>
</evidence>
<protein>
    <recommendedName>
        <fullName evidence="9 10">UDP-N-acetylmuramoylalanine--D-glutamate ligase</fullName>
        <ecNumber evidence="9 10">6.3.2.9</ecNumber>
    </recommendedName>
    <alternativeName>
        <fullName evidence="9">D-glutamic acid-adding enzyme</fullName>
    </alternativeName>
    <alternativeName>
        <fullName evidence="9">UDP-N-acetylmuramoyl-L-alanyl-D-glutamate synthetase</fullName>
    </alternativeName>
</protein>
<keyword evidence="3 9" id="KW-0963">Cytoplasm</keyword>
<dbReference type="SUPFAM" id="SSF51735">
    <property type="entry name" value="NAD(P)-binding Rossmann-fold domains"/>
    <property type="match status" value="1"/>
</dbReference>
<dbReference type="AlphaFoldDB" id="A0A1F5EBF9"/>
<evidence type="ECO:0000256" key="7">
    <source>
        <dbReference type="ARBA" id="ARBA00022840"/>
    </source>
</evidence>
<dbReference type="InterPro" id="IPR036565">
    <property type="entry name" value="Mur-like_cat_sf"/>
</dbReference>
<organism evidence="13 14">
    <name type="scientific">Candidatus Berkelbacteria bacterium RIFCSPLOWO2_01_FULL_50_28</name>
    <dbReference type="NCBI Taxonomy" id="1797471"/>
    <lineage>
        <taxon>Bacteria</taxon>
        <taxon>Candidatus Berkelbacteria</taxon>
    </lineage>
</organism>
<keyword evidence="9 10" id="KW-0573">Peptidoglycan synthesis</keyword>
<keyword evidence="9 10" id="KW-0133">Cell shape</keyword>
<comment type="caution">
    <text evidence="13">The sequence shown here is derived from an EMBL/GenBank/DDBJ whole genome shotgun (WGS) entry which is preliminary data.</text>
</comment>
<evidence type="ECO:0000256" key="1">
    <source>
        <dbReference type="ARBA" id="ARBA00004496"/>
    </source>
</evidence>
<comment type="similarity">
    <text evidence="9">Belongs to the MurCDEF family.</text>
</comment>
<dbReference type="GO" id="GO:0004326">
    <property type="term" value="F:tetrahydrofolylpolyglutamate synthase activity"/>
    <property type="evidence" value="ECO:0007669"/>
    <property type="project" value="InterPro"/>
</dbReference>
<dbReference type="STRING" id="1797471.A3A71_01725"/>
<dbReference type="SUPFAM" id="SSF53244">
    <property type="entry name" value="MurD-like peptide ligases, peptide-binding domain"/>
    <property type="match status" value="1"/>
</dbReference>
<evidence type="ECO:0000259" key="12">
    <source>
        <dbReference type="Pfam" id="PF08245"/>
    </source>
</evidence>
<comment type="function">
    <text evidence="9 10">Cell wall formation. Catalyzes the addition of glutamate to the nucleotide precursor UDP-N-acetylmuramoyl-L-alanine (UMA).</text>
</comment>
<keyword evidence="5 9" id="KW-0132">Cell division</keyword>
<gene>
    <name evidence="9" type="primary">murD</name>
    <name evidence="13" type="ORF">A3A71_01725</name>
</gene>
<dbReference type="EMBL" id="MEZX01000002">
    <property type="protein sequence ID" value="OGD64752.1"/>
    <property type="molecule type" value="Genomic_DNA"/>
</dbReference>